<gene>
    <name evidence="4" type="ORF">NDI89_07255</name>
</gene>
<reference evidence="4" key="1">
    <citation type="submission" date="2022-06" db="EMBL/GenBank/DDBJ databases">
        <title>Natrinema sp. a new haloarchaeum isolate from saline soil.</title>
        <authorList>
            <person name="Strakova D."/>
            <person name="Galisteo C."/>
            <person name="Sanchez-Porro C."/>
            <person name="Ventosa A."/>
        </authorList>
    </citation>
    <scope>NUCLEOTIDE SEQUENCE</scope>
    <source>
        <strain evidence="4">S1CR25-10</strain>
    </source>
</reference>
<keyword evidence="5" id="KW-1185">Reference proteome</keyword>
<keyword evidence="2" id="KW-1133">Transmembrane helix</keyword>
<name>A0A9Q4Q055_9EURY</name>
<evidence type="ECO:0000256" key="1">
    <source>
        <dbReference type="SAM" id="MobiDB-lite"/>
    </source>
</evidence>
<evidence type="ECO:0000256" key="2">
    <source>
        <dbReference type="SAM" id="Phobius"/>
    </source>
</evidence>
<feature type="domain" description="DUF8108" evidence="3">
    <location>
        <begin position="67"/>
        <end position="132"/>
    </location>
</feature>
<organism evidence="4 5">
    <name type="scientific">Natrinema salsiterrestre</name>
    <dbReference type="NCBI Taxonomy" id="2950540"/>
    <lineage>
        <taxon>Archaea</taxon>
        <taxon>Methanobacteriati</taxon>
        <taxon>Methanobacteriota</taxon>
        <taxon>Stenosarchaea group</taxon>
        <taxon>Halobacteria</taxon>
        <taxon>Halobacteriales</taxon>
        <taxon>Natrialbaceae</taxon>
        <taxon>Natrinema</taxon>
    </lineage>
</organism>
<dbReference type="Proteomes" id="UP001154061">
    <property type="component" value="Unassembled WGS sequence"/>
</dbReference>
<sequence>MTRPDDVLFRSRVETFAVIRKLVPIALLVAALVGPILVVDPAIGMWLSALSFLLALVGLHLVSRLPLYPAHAFGIEYRFEDERFEADRRRCVRCDAQTDSGTHRRYARQIVILGVPLHTLEWGENDFCDDCIGLEDGVGSSPNAERSAESNPRSNGSTTVEPDQHRDHDRKRHSNEETESSATVTTRVDDEIPRLERAQRIDRSSEETALELRRAFE</sequence>
<dbReference type="EMBL" id="JAMQOT010000002">
    <property type="protein sequence ID" value="MDF9745379.1"/>
    <property type="molecule type" value="Genomic_DNA"/>
</dbReference>
<evidence type="ECO:0000259" key="3">
    <source>
        <dbReference type="Pfam" id="PF26413"/>
    </source>
</evidence>
<feature type="region of interest" description="Disordered" evidence="1">
    <location>
        <begin position="139"/>
        <end position="217"/>
    </location>
</feature>
<dbReference type="InterPro" id="IPR058421">
    <property type="entry name" value="DUF8108_C"/>
</dbReference>
<evidence type="ECO:0000313" key="5">
    <source>
        <dbReference type="Proteomes" id="UP001154061"/>
    </source>
</evidence>
<proteinExistence type="predicted"/>
<feature type="compositionally biased region" description="Polar residues" evidence="1">
    <location>
        <begin position="140"/>
        <end position="161"/>
    </location>
</feature>
<feature type="transmembrane region" description="Helical" evidence="2">
    <location>
        <begin position="45"/>
        <end position="62"/>
    </location>
</feature>
<comment type="caution">
    <text evidence="4">The sequence shown here is derived from an EMBL/GenBank/DDBJ whole genome shotgun (WGS) entry which is preliminary data.</text>
</comment>
<evidence type="ECO:0000313" key="4">
    <source>
        <dbReference type="EMBL" id="MDF9745379.1"/>
    </source>
</evidence>
<protein>
    <recommendedName>
        <fullName evidence="3">DUF8108 domain-containing protein</fullName>
    </recommendedName>
</protein>
<keyword evidence="2" id="KW-0812">Transmembrane</keyword>
<accession>A0A9Q4Q055</accession>
<feature type="transmembrane region" description="Helical" evidence="2">
    <location>
        <begin position="21"/>
        <end position="39"/>
    </location>
</feature>
<dbReference type="RefSeq" id="WP_277520855.1">
    <property type="nucleotide sequence ID" value="NZ_JAMQOT010000002.1"/>
</dbReference>
<feature type="compositionally biased region" description="Basic and acidic residues" evidence="1">
    <location>
        <begin position="187"/>
        <end position="217"/>
    </location>
</feature>
<keyword evidence="2" id="KW-0472">Membrane</keyword>
<dbReference type="Pfam" id="PF26413">
    <property type="entry name" value="DUF8108"/>
    <property type="match status" value="1"/>
</dbReference>
<dbReference type="AlphaFoldDB" id="A0A9Q4Q055"/>